<evidence type="ECO:0000313" key="2">
    <source>
        <dbReference type="Proteomes" id="UP001159363"/>
    </source>
</evidence>
<organism evidence="1 2">
    <name type="scientific">Dryococelus australis</name>
    <dbReference type="NCBI Taxonomy" id="614101"/>
    <lineage>
        <taxon>Eukaryota</taxon>
        <taxon>Metazoa</taxon>
        <taxon>Ecdysozoa</taxon>
        <taxon>Arthropoda</taxon>
        <taxon>Hexapoda</taxon>
        <taxon>Insecta</taxon>
        <taxon>Pterygota</taxon>
        <taxon>Neoptera</taxon>
        <taxon>Polyneoptera</taxon>
        <taxon>Phasmatodea</taxon>
        <taxon>Verophasmatodea</taxon>
        <taxon>Anareolatae</taxon>
        <taxon>Phasmatidae</taxon>
        <taxon>Eurycanthinae</taxon>
        <taxon>Dryococelus</taxon>
    </lineage>
</organism>
<dbReference type="Proteomes" id="UP001159363">
    <property type="component" value="Chromosome 3"/>
</dbReference>
<comment type="caution">
    <text evidence="1">The sequence shown here is derived from an EMBL/GenBank/DDBJ whole genome shotgun (WGS) entry which is preliminary data.</text>
</comment>
<reference evidence="1 2" key="1">
    <citation type="submission" date="2023-02" db="EMBL/GenBank/DDBJ databases">
        <title>LHISI_Scaffold_Assembly.</title>
        <authorList>
            <person name="Stuart O.P."/>
            <person name="Cleave R."/>
            <person name="Magrath M.J.L."/>
            <person name="Mikheyev A.S."/>
        </authorList>
    </citation>
    <scope>NUCLEOTIDE SEQUENCE [LARGE SCALE GENOMIC DNA]</scope>
    <source>
        <strain evidence="1">Daus_M_001</strain>
        <tissue evidence="1">Leg muscle</tissue>
    </source>
</reference>
<gene>
    <name evidence="1" type="ORF">PR048_010465</name>
</gene>
<proteinExistence type="predicted"/>
<evidence type="ECO:0000313" key="1">
    <source>
        <dbReference type="EMBL" id="KAJ8890956.1"/>
    </source>
</evidence>
<name>A0ABQ9I2U6_9NEOP</name>
<sequence length="80" mass="8828">MKADIEEYTLGPLSEMPAGNKYILMCQDGMSKYLVAVSIKQQGVETVTRVLVEHDVLIITGKKDSHVELTPTVKFCGEVT</sequence>
<protein>
    <submittedName>
        <fullName evidence="1">Uncharacterized protein</fullName>
    </submittedName>
</protein>
<keyword evidence="2" id="KW-1185">Reference proteome</keyword>
<dbReference type="EMBL" id="JARBHB010000003">
    <property type="protein sequence ID" value="KAJ8890956.1"/>
    <property type="molecule type" value="Genomic_DNA"/>
</dbReference>
<accession>A0ABQ9I2U6</accession>